<keyword evidence="1" id="KW-0547">Nucleotide-binding</keyword>
<protein>
    <submittedName>
        <fullName evidence="1">ATP-binding protein</fullName>
    </submittedName>
</protein>
<dbReference type="InterPro" id="IPR007555">
    <property type="entry name" value="DUF499"/>
</dbReference>
<comment type="caution">
    <text evidence="1">The sequence shown here is derived from an EMBL/GenBank/DDBJ whole genome shotgun (WGS) entry which is preliminary data.</text>
</comment>
<proteinExistence type="predicted"/>
<gene>
    <name evidence="1" type="ORF">ENP47_11795</name>
</gene>
<reference evidence="1" key="1">
    <citation type="journal article" date="2020" name="mSystems">
        <title>Genome- and Community-Level Interaction Insights into Carbon Utilization and Element Cycling Functions of Hydrothermarchaeota in Hydrothermal Sediment.</title>
        <authorList>
            <person name="Zhou Z."/>
            <person name="Liu Y."/>
            <person name="Xu W."/>
            <person name="Pan J."/>
            <person name="Luo Z.H."/>
            <person name="Li M."/>
        </authorList>
    </citation>
    <scope>NUCLEOTIDE SEQUENCE [LARGE SCALE GENOMIC DNA]</scope>
    <source>
        <strain evidence="1">SpSt-222</strain>
    </source>
</reference>
<name>A0A7C1G2U1_THERO</name>
<dbReference type="AlphaFoldDB" id="A0A7C1G2U1"/>
<organism evidence="1">
    <name type="scientific">Thermomicrobium roseum</name>
    <dbReference type="NCBI Taxonomy" id="500"/>
    <lineage>
        <taxon>Bacteria</taxon>
        <taxon>Pseudomonadati</taxon>
        <taxon>Thermomicrobiota</taxon>
        <taxon>Thermomicrobia</taxon>
        <taxon>Thermomicrobiales</taxon>
        <taxon>Thermomicrobiaceae</taxon>
        <taxon>Thermomicrobium</taxon>
    </lineage>
</organism>
<dbReference type="Pfam" id="PF04465">
    <property type="entry name" value="DUF499"/>
    <property type="match status" value="1"/>
</dbReference>
<dbReference type="EMBL" id="DSJL01000011">
    <property type="protein sequence ID" value="HEF66260.1"/>
    <property type="molecule type" value="Genomic_DNA"/>
</dbReference>
<accession>A0A7C1G2U1</accession>
<sequence length="931" mass="104762">MATLKPWHQVATPHEDLRKGVPLDASAFAIHLDQVIDGRAPDDYRNPQRFFARTYLTEAYRKMAAEVLRRLAGERLGTSPGINLTTQFGGGKTHFLTLLYHLCRTGDAAKEWPGVPEILDAANLSTVPKARVGVFIGNRFDFLTGVGAEGEPRRKTPWGDLAWQLGGNELYQLVREHDQQGVVPGGEILQKIFTGEPTLILMDEVLSFSRRARDTGDRYRHLSSQFYSFLDVLTREVVASAATVLVISLPLSEYEMTPEDEAEFQRLSQLLDRLSKAVLLSEKTEIAEIVRRRLFEEVGNPKEIVATAKAYADWVRQHRTQLPEWFPIDQAEQIFRATYPLHPAVLSVFERKWQSLPRFQRTRAILRLLSLWVTHAWQRAYREGSKDPLITLGSAPLEDSLFRAAVFEQLGEGRLEAAVLSDIAGEEAHAVRLDQEAGGLMRRLGLHQQVVTAVFFESSGGQVRNEATLPELRLAVGGPDVEIGLVENALENLLSRCYYLDTRGNAYIISHRPNLNKIISDRRAALTGPEAEEQIREKVRQAIRDVFKVGVPSLERRYFPEEPADVPDVAALRLVIMAPEYSWDNSDRERTKNLLHRFVQEYGGRARTYKSGLIFVVAEGGAQLIDEARTLLALESLDDTEEQERLQLDRSQVREIGEKKRRSHQRLHELVWQAYRRLVLLGSSNELEEVDLGRLHPSMGESLTSVIVAQLRQRGILEESVSPDFLARNWPPVYREGWSTQGIRDVFYASPLFPRLLDPEAVRETIARGVREGKFAYVVQLEEGQSEPIYQDPTFTADRIEFSPHALLVPADRLSTTAASGTSSPLESRPTRVSIEEPAGSEVAEAAPVATGVLPETVVRRIVWEGTLPPQQWTNFYMKVLTHFATDPSLRIGLRLTVAPASGISRTKLEEVRSALRELGLDVAGLQVEEQ</sequence>
<keyword evidence="1" id="KW-0067">ATP-binding</keyword>
<dbReference type="GO" id="GO:0005524">
    <property type="term" value="F:ATP binding"/>
    <property type="evidence" value="ECO:0007669"/>
    <property type="project" value="UniProtKB-KW"/>
</dbReference>
<evidence type="ECO:0000313" key="1">
    <source>
        <dbReference type="EMBL" id="HEF66260.1"/>
    </source>
</evidence>